<organism evidence="2 3">
    <name type="scientific">Portunus trituberculatus</name>
    <name type="common">Swimming crab</name>
    <name type="synonym">Neptunus trituberculatus</name>
    <dbReference type="NCBI Taxonomy" id="210409"/>
    <lineage>
        <taxon>Eukaryota</taxon>
        <taxon>Metazoa</taxon>
        <taxon>Ecdysozoa</taxon>
        <taxon>Arthropoda</taxon>
        <taxon>Crustacea</taxon>
        <taxon>Multicrustacea</taxon>
        <taxon>Malacostraca</taxon>
        <taxon>Eumalacostraca</taxon>
        <taxon>Eucarida</taxon>
        <taxon>Decapoda</taxon>
        <taxon>Pleocyemata</taxon>
        <taxon>Brachyura</taxon>
        <taxon>Eubrachyura</taxon>
        <taxon>Portunoidea</taxon>
        <taxon>Portunidae</taxon>
        <taxon>Portuninae</taxon>
        <taxon>Portunus</taxon>
    </lineage>
</organism>
<dbReference type="EMBL" id="VSRR010153660">
    <property type="protein sequence ID" value="MPD06914.1"/>
    <property type="molecule type" value="Genomic_DNA"/>
</dbReference>
<feature type="compositionally biased region" description="Basic and acidic residues" evidence="1">
    <location>
        <begin position="23"/>
        <end position="34"/>
    </location>
</feature>
<evidence type="ECO:0000313" key="3">
    <source>
        <dbReference type="Proteomes" id="UP000324222"/>
    </source>
</evidence>
<evidence type="ECO:0000256" key="1">
    <source>
        <dbReference type="SAM" id="MobiDB-lite"/>
    </source>
</evidence>
<name>A0A5B7KJ36_PORTR</name>
<sequence length="118" mass="13789">MIDSLSNLNRHLHPSPSRHVTTRRKEGSTRREEEEVRDSLGRYLWTRGELNLSKVQVRLTLHTRCLRLKKGFLLLRDDHATHVTFLKLGVSVLRGRGWGDTGRDWERLSEGKSDYLKV</sequence>
<accession>A0A5B7KJ36</accession>
<feature type="region of interest" description="Disordered" evidence="1">
    <location>
        <begin position="1"/>
        <end position="34"/>
    </location>
</feature>
<dbReference type="Proteomes" id="UP000324222">
    <property type="component" value="Unassembled WGS sequence"/>
</dbReference>
<keyword evidence="3" id="KW-1185">Reference proteome</keyword>
<gene>
    <name evidence="2" type="ORF">E2C01_102748</name>
</gene>
<proteinExistence type="predicted"/>
<protein>
    <submittedName>
        <fullName evidence="2">Uncharacterized protein</fullName>
    </submittedName>
</protein>
<dbReference type="AlphaFoldDB" id="A0A5B7KJ36"/>
<evidence type="ECO:0000313" key="2">
    <source>
        <dbReference type="EMBL" id="MPD06914.1"/>
    </source>
</evidence>
<comment type="caution">
    <text evidence="2">The sequence shown here is derived from an EMBL/GenBank/DDBJ whole genome shotgun (WGS) entry which is preliminary data.</text>
</comment>
<reference evidence="2 3" key="1">
    <citation type="submission" date="2019-05" db="EMBL/GenBank/DDBJ databases">
        <title>Another draft genome of Portunus trituberculatus and its Hox gene families provides insights of decapod evolution.</title>
        <authorList>
            <person name="Jeong J.-H."/>
            <person name="Song I."/>
            <person name="Kim S."/>
            <person name="Choi T."/>
            <person name="Kim D."/>
            <person name="Ryu S."/>
            <person name="Kim W."/>
        </authorList>
    </citation>
    <scope>NUCLEOTIDE SEQUENCE [LARGE SCALE GENOMIC DNA]</scope>
    <source>
        <tissue evidence="2">Muscle</tissue>
    </source>
</reference>